<dbReference type="GO" id="GO:0006281">
    <property type="term" value="P:DNA repair"/>
    <property type="evidence" value="ECO:0007669"/>
    <property type="project" value="TreeGrafter"/>
</dbReference>
<evidence type="ECO:0000256" key="2">
    <source>
        <dbReference type="ARBA" id="ARBA00004818"/>
    </source>
</evidence>
<sequence>MAKLKYSDIDPRKKAFIVELDNVLYPAKDYIYQIYYLFANLLEYTDLTDAKQTTNLMIDTYIDKGADAVFDELVHTLKVDEKYRLNLDLLMATGKVPLKLLLYQNMLEFLQEAVTDRKKLFIVTNGNPQQQLNKIKHLEWHGLEPYLIAYFADETKPKPEPDVLHLLMKEHQLERRDLLMIENSETDALCAQTTGIDYLNANEFL</sequence>
<evidence type="ECO:0000256" key="1">
    <source>
        <dbReference type="ARBA" id="ARBA00000830"/>
    </source>
</evidence>
<evidence type="ECO:0000256" key="3">
    <source>
        <dbReference type="ARBA" id="ARBA00006171"/>
    </source>
</evidence>
<organism evidence="5 6">
    <name type="scientific">Mucilaginibacter gilvus</name>
    <dbReference type="NCBI Taxonomy" id="2305909"/>
    <lineage>
        <taxon>Bacteria</taxon>
        <taxon>Pseudomonadati</taxon>
        <taxon>Bacteroidota</taxon>
        <taxon>Sphingobacteriia</taxon>
        <taxon>Sphingobacteriales</taxon>
        <taxon>Sphingobacteriaceae</taxon>
        <taxon>Mucilaginibacter</taxon>
    </lineage>
</organism>
<keyword evidence="6" id="KW-1185">Reference proteome</keyword>
<dbReference type="Pfam" id="PF13419">
    <property type="entry name" value="HAD_2"/>
    <property type="match status" value="1"/>
</dbReference>
<dbReference type="AlphaFoldDB" id="A0A444MR38"/>
<dbReference type="PANTHER" id="PTHR43434:SF1">
    <property type="entry name" value="PHOSPHOGLYCOLATE PHOSPHATASE"/>
    <property type="match status" value="1"/>
</dbReference>
<gene>
    <name evidence="5" type="ORF">EPL05_08575</name>
</gene>
<evidence type="ECO:0000313" key="6">
    <source>
        <dbReference type="Proteomes" id="UP000286701"/>
    </source>
</evidence>
<dbReference type="InterPro" id="IPR036412">
    <property type="entry name" value="HAD-like_sf"/>
</dbReference>
<comment type="similarity">
    <text evidence="3">Belongs to the HAD-like hydrolase superfamily. CbbY/CbbZ/Gph/YieH family.</text>
</comment>
<dbReference type="PANTHER" id="PTHR43434">
    <property type="entry name" value="PHOSPHOGLYCOLATE PHOSPHATASE"/>
    <property type="match status" value="1"/>
</dbReference>
<name>A0A444MR38_9SPHI</name>
<comment type="catalytic activity">
    <reaction evidence="1">
        <text>2-phosphoglycolate + H2O = glycolate + phosphate</text>
        <dbReference type="Rhea" id="RHEA:14369"/>
        <dbReference type="ChEBI" id="CHEBI:15377"/>
        <dbReference type="ChEBI" id="CHEBI:29805"/>
        <dbReference type="ChEBI" id="CHEBI:43474"/>
        <dbReference type="ChEBI" id="CHEBI:58033"/>
        <dbReference type="EC" id="3.1.3.18"/>
    </reaction>
</comment>
<dbReference type="GO" id="GO:0008967">
    <property type="term" value="F:phosphoglycolate phosphatase activity"/>
    <property type="evidence" value="ECO:0007669"/>
    <property type="project" value="UniProtKB-EC"/>
</dbReference>
<dbReference type="InterPro" id="IPR041492">
    <property type="entry name" value="HAD_2"/>
</dbReference>
<comment type="caution">
    <text evidence="5">The sequence shown here is derived from an EMBL/GenBank/DDBJ whole genome shotgun (WGS) entry which is preliminary data.</text>
</comment>
<dbReference type="EMBL" id="SBIW01000003">
    <property type="protein sequence ID" value="RWY54088.1"/>
    <property type="molecule type" value="Genomic_DNA"/>
</dbReference>
<dbReference type="CDD" id="cd01427">
    <property type="entry name" value="HAD_like"/>
    <property type="match status" value="1"/>
</dbReference>
<accession>A0A444MR38</accession>
<reference evidence="5 6" key="1">
    <citation type="submission" date="2019-01" db="EMBL/GenBank/DDBJ databases">
        <title>Mucilaginibacter antarcticum sp. nov., isolated from antarctic soil.</title>
        <authorList>
            <person name="Yan Y.-Q."/>
            <person name="Du Z.-J."/>
        </authorList>
    </citation>
    <scope>NUCLEOTIDE SEQUENCE [LARGE SCALE GENOMIC DNA]</scope>
    <source>
        <strain evidence="5 6">F01003</strain>
    </source>
</reference>
<evidence type="ECO:0000256" key="4">
    <source>
        <dbReference type="ARBA" id="ARBA00013078"/>
    </source>
</evidence>
<evidence type="ECO:0000313" key="5">
    <source>
        <dbReference type="EMBL" id="RWY54088.1"/>
    </source>
</evidence>
<dbReference type="RefSeq" id="WP_128533523.1">
    <property type="nucleotide sequence ID" value="NZ_SBIW01000003.1"/>
</dbReference>
<proteinExistence type="inferred from homology"/>
<dbReference type="SUPFAM" id="SSF56784">
    <property type="entry name" value="HAD-like"/>
    <property type="match status" value="1"/>
</dbReference>
<dbReference type="InterPro" id="IPR050155">
    <property type="entry name" value="HAD-like_hydrolase_sf"/>
</dbReference>
<dbReference type="Gene3D" id="3.40.50.1000">
    <property type="entry name" value="HAD superfamily/HAD-like"/>
    <property type="match status" value="1"/>
</dbReference>
<dbReference type="Gene3D" id="1.10.150.520">
    <property type="match status" value="1"/>
</dbReference>
<dbReference type="Proteomes" id="UP000286701">
    <property type="component" value="Unassembled WGS sequence"/>
</dbReference>
<dbReference type="InterPro" id="IPR023214">
    <property type="entry name" value="HAD_sf"/>
</dbReference>
<dbReference type="EC" id="3.1.3.18" evidence="4"/>
<comment type="pathway">
    <text evidence="2">Organic acid metabolism; glycolate biosynthesis; glycolate from 2-phosphoglycolate: step 1/1.</text>
</comment>
<protein>
    <recommendedName>
        <fullName evidence="4">phosphoglycolate phosphatase</fullName>
        <ecNumber evidence="4">3.1.3.18</ecNumber>
    </recommendedName>
</protein>
<dbReference type="OrthoDB" id="791795at2"/>